<evidence type="ECO:0000313" key="4">
    <source>
        <dbReference type="EMBL" id="OQR88115.1"/>
    </source>
</evidence>
<dbReference type="Proteomes" id="UP000243579">
    <property type="component" value="Unassembled WGS sequence"/>
</dbReference>
<dbReference type="PROSITE" id="PS51465">
    <property type="entry name" value="KAZAL_2"/>
    <property type="match status" value="1"/>
</dbReference>
<sequence length="296" mass="30216">MKTSFALVAAALLASLGHAAEMQTGSCAAKCPPLKSNFCSATSPSATAFTTNYANECECLKAKCANKAVQCYAKAAKCAPAALQELVGQPATKIAPVCGSNGVTYDNYFQMKVGRALDPNIQFLVGGKCPTNLAKCVTKKCPSTRAKICATEAPGKAPIFYQNKCYFDVGKCLNAKLAVSAVCPKSNPKALSEETGIKVVAELNATTATPVTTSASGSSSGSYDGSSTSWSAEGSFYVGEDPMEAFGANSTSSGSMEGAITTPSNATTRAPGVKSSASSAVVSFGALAFTAMYLGH</sequence>
<dbReference type="SUPFAM" id="SSF100895">
    <property type="entry name" value="Kazal-type serine protease inhibitors"/>
    <property type="match status" value="1"/>
</dbReference>
<keyword evidence="2" id="KW-0732">Signal</keyword>
<organism evidence="4 5">
    <name type="scientific">Achlya hypogyna</name>
    <name type="common">Oomycete</name>
    <name type="synonym">Protoachlya hypogyna</name>
    <dbReference type="NCBI Taxonomy" id="1202772"/>
    <lineage>
        <taxon>Eukaryota</taxon>
        <taxon>Sar</taxon>
        <taxon>Stramenopiles</taxon>
        <taxon>Oomycota</taxon>
        <taxon>Saprolegniomycetes</taxon>
        <taxon>Saprolegniales</taxon>
        <taxon>Achlyaceae</taxon>
        <taxon>Achlya</taxon>
    </lineage>
</organism>
<protein>
    <recommendedName>
        <fullName evidence="3">Kazal-like domain-containing protein</fullName>
    </recommendedName>
</protein>
<feature type="region of interest" description="Disordered" evidence="1">
    <location>
        <begin position="248"/>
        <end position="272"/>
    </location>
</feature>
<feature type="compositionally biased region" description="Polar residues" evidence="1">
    <location>
        <begin position="248"/>
        <end position="268"/>
    </location>
</feature>
<evidence type="ECO:0000256" key="2">
    <source>
        <dbReference type="SAM" id="SignalP"/>
    </source>
</evidence>
<dbReference type="AlphaFoldDB" id="A0A1V9YQT6"/>
<reference evidence="4 5" key="1">
    <citation type="journal article" date="2014" name="Genome Biol. Evol.">
        <title>The secreted proteins of Achlya hypogyna and Thraustotheca clavata identify the ancestral oomycete secretome and reveal gene acquisitions by horizontal gene transfer.</title>
        <authorList>
            <person name="Misner I."/>
            <person name="Blouin N."/>
            <person name="Leonard G."/>
            <person name="Richards T.A."/>
            <person name="Lane C.E."/>
        </authorList>
    </citation>
    <scope>NUCLEOTIDE SEQUENCE [LARGE SCALE GENOMIC DNA]</scope>
    <source>
        <strain evidence="4 5">ATCC 48635</strain>
    </source>
</reference>
<proteinExistence type="predicted"/>
<evidence type="ECO:0000259" key="3">
    <source>
        <dbReference type="PROSITE" id="PS51465"/>
    </source>
</evidence>
<dbReference type="InterPro" id="IPR002350">
    <property type="entry name" value="Kazal_dom"/>
</dbReference>
<dbReference type="InterPro" id="IPR036058">
    <property type="entry name" value="Kazal_dom_sf"/>
</dbReference>
<comment type="caution">
    <text evidence="4">The sequence shown here is derived from an EMBL/GenBank/DDBJ whole genome shotgun (WGS) entry which is preliminary data.</text>
</comment>
<name>A0A1V9YQT6_ACHHY</name>
<gene>
    <name evidence="4" type="ORF">ACHHYP_07527</name>
</gene>
<accession>A0A1V9YQT6</accession>
<evidence type="ECO:0000256" key="1">
    <source>
        <dbReference type="SAM" id="MobiDB-lite"/>
    </source>
</evidence>
<feature type="domain" description="Kazal-like" evidence="3">
    <location>
        <begin position="90"/>
        <end position="131"/>
    </location>
</feature>
<feature type="signal peptide" evidence="2">
    <location>
        <begin position="1"/>
        <end position="19"/>
    </location>
</feature>
<dbReference type="Gene3D" id="3.30.60.30">
    <property type="match status" value="1"/>
</dbReference>
<evidence type="ECO:0000313" key="5">
    <source>
        <dbReference type="Proteomes" id="UP000243579"/>
    </source>
</evidence>
<dbReference type="OrthoDB" id="126772at2759"/>
<feature type="chain" id="PRO_5012144828" description="Kazal-like domain-containing protein" evidence="2">
    <location>
        <begin position="20"/>
        <end position="296"/>
    </location>
</feature>
<dbReference type="EMBL" id="JNBR01001409">
    <property type="protein sequence ID" value="OQR88115.1"/>
    <property type="molecule type" value="Genomic_DNA"/>
</dbReference>
<keyword evidence="5" id="KW-1185">Reference proteome</keyword>